<keyword evidence="6" id="KW-1185">Reference proteome</keyword>
<dbReference type="RefSeq" id="WP_149840976.1">
    <property type="nucleotide sequence ID" value="NZ_VUOC01000004.1"/>
</dbReference>
<dbReference type="AlphaFoldDB" id="A0A5B2VNS9"/>
<dbReference type="InterPro" id="IPR054015">
    <property type="entry name" value="ExsA-like_N"/>
</dbReference>
<dbReference type="InterPro" id="IPR018060">
    <property type="entry name" value="HTH_AraC"/>
</dbReference>
<dbReference type="Pfam" id="PF22200">
    <property type="entry name" value="ExsA_N"/>
    <property type="match status" value="1"/>
</dbReference>
<dbReference type="SMART" id="SM00342">
    <property type="entry name" value="HTH_ARAC"/>
    <property type="match status" value="1"/>
</dbReference>
<dbReference type="InterPro" id="IPR009057">
    <property type="entry name" value="Homeodomain-like_sf"/>
</dbReference>
<evidence type="ECO:0000256" key="2">
    <source>
        <dbReference type="ARBA" id="ARBA00023125"/>
    </source>
</evidence>
<evidence type="ECO:0000256" key="3">
    <source>
        <dbReference type="ARBA" id="ARBA00023163"/>
    </source>
</evidence>
<dbReference type="Pfam" id="PF12833">
    <property type="entry name" value="HTH_18"/>
    <property type="match status" value="1"/>
</dbReference>
<dbReference type="PANTHER" id="PTHR46796">
    <property type="entry name" value="HTH-TYPE TRANSCRIPTIONAL ACTIVATOR RHAS-RELATED"/>
    <property type="match status" value="1"/>
</dbReference>
<feature type="domain" description="HTH araC/xylS-type" evidence="4">
    <location>
        <begin position="173"/>
        <end position="270"/>
    </location>
</feature>
<dbReference type="SUPFAM" id="SSF46689">
    <property type="entry name" value="Homeodomain-like"/>
    <property type="match status" value="1"/>
</dbReference>
<keyword evidence="2" id="KW-0238">DNA-binding</keyword>
<dbReference type="GO" id="GO:0003700">
    <property type="term" value="F:DNA-binding transcription factor activity"/>
    <property type="evidence" value="ECO:0007669"/>
    <property type="project" value="InterPro"/>
</dbReference>
<dbReference type="Gene3D" id="1.10.10.60">
    <property type="entry name" value="Homeodomain-like"/>
    <property type="match status" value="1"/>
</dbReference>
<dbReference type="Proteomes" id="UP000324611">
    <property type="component" value="Unassembled WGS sequence"/>
</dbReference>
<reference evidence="5 6" key="2">
    <citation type="submission" date="2019-09" db="EMBL/GenBank/DDBJ databases">
        <authorList>
            <person name="Jin C."/>
        </authorList>
    </citation>
    <scope>NUCLEOTIDE SEQUENCE [LARGE SCALE GENOMIC DNA]</scope>
    <source>
        <strain evidence="5 6">BN140078</strain>
    </source>
</reference>
<dbReference type="GO" id="GO:0043565">
    <property type="term" value="F:sequence-specific DNA binding"/>
    <property type="evidence" value="ECO:0007669"/>
    <property type="project" value="InterPro"/>
</dbReference>
<evidence type="ECO:0000256" key="1">
    <source>
        <dbReference type="ARBA" id="ARBA00023015"/>
    </source>
</evidence>
<comment type="caution">
    <text evidence="5">The sequence shown here is derived from an EMBL/GenBank/DDBJ whole genome shotgun (WGS) entry which is preliminary data.</text>
</comment>
<evidence type="ECO:0000313" key="6">
    <source>
        <dbReference type="Proteomes" id="UP000324611"/>
    </source>
</evidence>
<evidence type="ECO:0000313" key="5">
    <source>
        <dbReference type="EMBL" id="KAA2239799.1"/>
    </source>
</evidence>
<name>A0A5B2VNS9_9BACT</name>
<sequence length="277" mass="31739">MELPKPVESIFYFSGTLVHRAEEEYMRDHVLCHITEGTLSMQDADGENIYGKGTTLLIRKNHLVKCEKRPPVTGGRYQMLFILLGGELLQEYIVSEQLPEPIPGTLAPDPVLVLAPKPALEGLLQSLISYHKNNYAPGPALLNSKLKETIHALLEQGDHLFTWLFKKEKYVKPDLATFMERNFRFNIPISKFAELSGRSISTFQRDFLDIYGMKATTWLRKRRLQAAYQLLQHNSKASDIYLSLGFEDLAHFSRSFKQEFNILPSQVSGKHFLRDKP</sequence>
<dbReference type="InterPro" id="IPR050204">
    <property type="entry name" value="AraC_XylS_family_regulators"/>
</dbReference>
<organism evidence="5 6">
    <name type="scientific">Chitinophaga agrisoli</name>
    <dbReference type="NCBI Taxonomy" id="2607653"/>
    <lineage>
        <taxon>Bacteria</taxon>
        <taxon>Pseudomonadati</taxon>
        <taxon>Bacteroidota</taxon>
        <taxon>Chitinophagia</taxon>
        <taxon>Chitinophagales</taxon>
        <taxon>Chitinophagaceae</taxon>
        <taxon>Chitinophaga</taxon>
    </lineage>
</organism>
<dbReference type="EMBL" id="VUOC01000004">
    <property type="protein sequence ID" value="KAA2239799.1"/>
    <property type="molecule type" value="Genomic_DNA"/>
</dbReference>
<keyword evidence="3" id="KW-0804">Transcription</keyword>
<reference evidence="5 6" key="1">
    <citation type="submission" date="2019-09" db="EMBL/GenBank/DDBJ databases">
        <title>Chitinophaga ginsengihumi sp. nov., isolated from soil of ginseng rhizosphere.</title>
        <authorList>
            <person name="Lee J."/>
        </authorList>
    </citation>
    <scope>NUCLEOTIDE SEQUENCE [LARGE SCALE GENOMIC DNA]</scope>
    <source>
        <strain evidence="5 6">BN140078</strain>
    </source>
</reference>
<gene>
    <name evidence="5" type="ORF">F0L74_26785</name>
</gene>
<keyword evidence="1" id="KW-0805">Transcription regulation</keyword>
<evidence type="ECO:0000259" key="4">
    <source>
        <dbReference type="PROSITE" id="PS01124"/>
    </source>
</evidence>
<accession>A0A5B2VNS9</accession>
<protein>
    <submittedName>
        <fullName evidence="5">Helix-turn-helix transcriptional regulator</fullName>
    </submittedName>
</protein>
<dbReference type="PROSITE" id="PS01124">
    <property type="entry name" value="HTH_ARAC_FAMILY_2"/>
    <property type="match status" value="1"/>
</dbReference>
<proteinExistence type="predicted"/>